<feature type="transmembrane region" description="Helical" evidence="1">
    <location>
        <begin position="116"/>
        <end position="138"/>
    </location>
</feature>
<name>A0ABV7CQA7_9GAMM</name>
<protein>
    <submittedName>
        <fullName evidence="2">DUF3429 family protein</fullName>
    </submittedName>
</protein>
<gene>
    <name evidence="2" type="ORF">ACFOEE_19685</name>
</gene>
<feature type="transmembrane region" description="Helical" evidence="1">
    <location>
        <begin position="66"/>
        <end position="96"/>
    </location>
</feature>
<feature type="transmembrane region" description="Helical" evidence="1">
    <location>
        <begin position="7"/>
        <end position="27"/>
    </location>
</feature>
<evidence type="ECO:0000313" key="3">
    <source>
        <dbReference type="Proteomes" id="UP001595453"/>
    </source>
</evidence>
<evidence type="ECO:0000256" key="1">
    <source>
        <dbReference type="SAM" id="Phobius"/>
    </source>
</evidence>
<evidence type="ECO:0000313" key="2">
    <source>
        <dbReference type="EMBL" id="MFC3034731.1"/>
    </source>
</evidence>
<comment type="caution">
    <text evidence="2">The sequence shown here is derived from an EMBL/GenBank/DDBJ whole genome shotgun (WGS) entry which is preliminary data.</text>
</comment>
<dbReference type="EMBL" id="JBHRSD010000047">
    <property type="protein sequence ID" value="MFC3034731.1"/>
    <property type="molecule type" value="Genomic_DNA"/>
</dbReference>
<dbReference type="InterPro" id="IPR021836">
    <property type="entry name" value="DUF3429"/>
</dbReference>
<keyword evidence="1" id="KW-0472">Membrane</keyword>
<keyword evidence="3" id="KW-1185">Reference proteome</keyword>
<accession>A0ABV7CQA7</accession>
<dbReference type="RefSeq" id="WP_377128583.1">
    <property type="nucleotide sequence ID" value="NZ_JBHRSD010000047.1"/>
</dbReference>
<dbReference type="Pfam" id="PF11911">
    <property type="entry name" value="DUF3429"/>
    <property type="match status" value="1"/>
</dbReference>
<sequence>MHQYYTHIQLAYFGFIPFLLSVAWQLMAGANHSAIQAFLFYSVAVMAFLAGNLWRAGEQSERAARLSVLAVLPVPALVFVAVEWQIAYLAFCYWLVLGIEKTTPAWQNYHPEYKKMRLLLTSVIFVCHLFQIAMVFALKTP</sequence>
<keyword evidence="1" id="KW-0812">Transmembrane</keyword>
<keyword evidence="1" id="KW-1133">Transmembrane helix</keyword>
<proteinExistence type="predicted"/>
<reference evidence="3" key="1">
    <citation type="journal article" date="2019" name="Int. J. Syst. Evol. Microbiol.">
        <title>The Global Catalogue of Microorganisms (GCM) 10K type strain sequencing project: providing services to taxonomists for standard genome sequencing and annotation.</title>
        <authorList>
            <consortium name="The Broad Institute Genomics Platform"/>
            <consortium name="The Broad Institute Genome Sequencing Center for Infectious Disease"/>
            <person name="Wu L."/>
            <person name="Ma J."/>
        </authorList>
    </citation>
    <scope>NUCLEOTIDE SEQUENCE [LARGE SCALE GENOMIC DNA]</scope>
    <source>
        <strain evidence="3">KCTC 42730</strain>
    </source>
</reference>
<organism evidence="2 3">
    <name type="scientific">Pseudoalteromonas fenneropenaei</name>
    <dbReference type="NCBI Taxonomy" id="1737459"/>
    <lineage>
        <taxon>Bacteria</taxon>
        <taxon>Pseudomonadati</taxon>
        <taxon>Pseudomonadota</taxon>
        <taxon>Gammaproteobacteria</taxon>
        <taxon>Alteromonadales</taxon>
        <taxon>Pseudoalteromonadaceae</taxon>
        <taxon>Pseudoalteromonas</taxon>
    </lineage>
</organism>
<dbReference type="Proteomes" id="UP001595453">
    <property type="component" value="Unassembled WGS sequence"/>
</dbReference>
<feature type="transmembrane region" description="Helical" evidence="1">
    <location>
        <begin position="33"/>
        <end position="54"/>
    </location>
</feature>